<dbReference type="PATRIC" id="fig|632772.20.peg.4216"/>
<dbReference type="Proteomes" id="UP000002212">
    <property type="component" value="Chromosome"/>
</dbReference>
<dbReference type="AlphaFoldDB" id="C1B9B3"/>
<organism evidence="2 3">
    <name type="scientific">Rhodococcus opacus (strain B4)</name>
    <dbReference type="NCBI Taxonomy" id="632772"/>
    <lineage>
        <taxon>Bacteria</taxon>
        <taxon>Bacillati</taxon>
        <taxon>Actinomycetota</taxon>
        <taxon>Actinomycetes</taxon>
        <taxon>Mycobacteriales</taxon>
        <taxon>Nocardiaceae</taxon>
        <taxon>Rhodococcus</taxon>
    </lineage>
</organism>
<dbReference type="OrthoDB" id="4548637at2"/>
<gene>
    <name evidence="2" type="ordered locus">ROP_40190</name>
</gene>
<sequence>MTDQASFLFGGSVPAAFQKDDPIGTRRGGVVSMDPEIKQQTDFDTDEPLTWKDGSPRMQMIVTVQTDLRDPANPDDDGQRRFYVRGKQQYALAAALKAVGANKVEQGGELYFTFTGEEPNAKNPRLNPTKLYSAEYVKPNPQAQFLSAAGDQIAQGFQPQQFAQGGVVQQQWPAGGGGYQQAPPQQYPQAQQIPQGYGGQGAPGNSGYQLPPQQQAPPVQQQQAPIQPPSQQQAPNPAAGFDTSNLPPEALALLQNMQQNNAQQ</sequence>
<feature type="region of interest" description="Disordered" evidence="1">
    <location>
        <begin position="1"/>
        <end position="56"/>
    </location>
</feature>
<dbReference type="RefSeq" id="WP_012691203.1">
    <property type="nucleotide sequence ID" value="NC_012522.1"/>
</dbReference>
<accession>C1B9B3</accession>
<dbReference type="STRING" id="632772.ROP_40190"/>
<feature type="compositionally biased region" description="Low complexity" evidence="1">
    <location>
        <begin position="163"/>
        <end position="173"/>
    </location>
</feature>
<name>C1B9B3_RHOOB</name>
<dbReference type="KEGG" id="rop:ROP_40190"/>
<evidence type="ECO:0000313" key="2">
    <source>
        <dbReference type="EMBL" id="BAH52266.1"/>
    </source>
</evidence>
<evidence type="ECO:0000313" key="3">
    <source>
        <dbReference type="Proteomes" id="UP000002212"/>
    </source>
</evidence>
<feature type="region of interest" description="Disordered" evidence="1">
    <location>
        <begin position="163"/>
        <end position="250"/>
    </location>
</feature>
<proteinExistence type="predicted"/>
<protein>
    <submittedName>
        <fullName evidence="2">Uncharacterized protein</fullName>
    </submittedName>
</protein>
<feature type="compositionally biased region" description="Low complexity" evidence="1">
    <location>
        <begin position="180"/>
        <end position="195"/>
    </location>
</feature>
<feature type="compositionally biased region" description="Low complexity" evidence="1">
    <location>
        <begin position="205"/>
        <end position="239"/>
    </location>
</feature>
<dbReference type="EMBL" id="AP011115">
    <property type="protein sequence ID" value="BAH52266.1"/>
    <property type="molecule type" value="Genomic_DNA"/>
</dbReference>
<reference evidence="2 3" key="1">
    <citation type="submission" date="2009-03" db="EMBL/GenBank/DDBJ databases">
        <title>Comparison of the complete genome sequences of Rhodococcus erythropolis PR4 and Rhodococcus opacus B4.</title>
        <authorList>
            <person name="Takarada H."/>
            <person name="Sekine M."/>
            <person name="Hosoyama A."/>
            <person name="Yamada R."/>
            <person name="Fujisawa T."/>
            <person name="Omata S."/>
            <person name="Shimizu A."/>
            <person name="Tsukatani N."/>
            <person name="Tanikawa S."/>
            <person name="Fujita N."/>
            <person name="Harayama S."/>
        </authorList>
    </citation>
    <scope>NUCLEOTIDE SEQUENCE [LARGE SCALE GENOMIC DNA]</scope>
    <source>
        <strain evidence="2 3">B4</strain>
    </source>
</reference>
<evidence type="ECO:0000256" key="1">
    <source>
        <dbReference type="SAM" id="MobiDB-lite"/>
    </source>
</evidence>
<dbReference type="HOGENOM" id="CLU_1053259_0_0_11"/>